<dbReference type="AlphaFoldDB" id="K1YXI9"/>
<organism evidence="1">
    <name type="scientific">uncultured bacterium</name>
    <name type="common">gcode 4</name>
    <dbReference type="NCBI Taxonomy" id="1234023"/>
    <lineage>
        <taxon>Bacteria</taxon>
        <taxon>environmental samples</taxon>
    </lineage>
</organism>
<dbReference type="Gene3D" id="2.60.40.10">
    <property type="entry name" value="Immunoglobulins"/>
    <property type="match status" value="1"/>
</dbReference>
<sequence length="795" mass="83383">MAGSYDYIISRSDGQVGRGSATGGISLPLTGLPDGSGSIDFQYRDSNGFLSPILTQSFFLDSVAPTTTSIISPTDGTYYNTGNISLSWDTVTDTGAWLSSTPYNYAVSTDSNFTSIIASGSTSFTGTVLTLSDDTYFAKIQSQDLVGNISTSSVISFTIDTTSPLEPTNILVNGGNIINADTHSNVSITGSWEISESGSIVEYTIFDSASGSVTGTGLIDINWSFLLSHIDVSFLADGILACNFHIIDQAGNSGNSIAVTIGKSVVLAAGSITFLSGAYSNTNTTDVLLSVAKPVSYIISGTGITESITGALASAGIIVVPVTLSPTNGIKNIQTTFTDGAWVETTAMASIILDIPNIVDITIPSSDVYVTGSVVFSGVLATGSTVFSGTEMVSITDAANSTDRVSLSLSGLIVTTTGIGTWDGTMLPPRTVALSGITLSGNGYAHTGAIYKAGNDSVWLSLSGQTASLQVYLGTSFNGRILRVYRSDTGGVFDPIDVCTVSSGICQFVTNHFSFFTFGAPNDTTPDAFTFTDRTDVELSTNTESNQIIVSGINTPTSIAISGGVYSINNTAYTGSTGTVSNGDTIKVQVTSSSSYNTEMQTILTIGGVSATFRVTTKAAPVVSSGGGGGGGGSIVRVDSCPNGDTSLSYYDGICEKTSAQGVSVQSFTTSQKVQTSRSGFLSNNQVVAEYDFTTNKRIPQKVAAELNFFITKLAKILDTKSKWNESKRQKYYQAVNTYIANRSQQASDTREKRIMEYLGTRLVVVGKGIITQEKTVNIITTKVVHKNIPSKIHK</sequence>
<proteinExistence type="predicted"/>
<gene>
    <name evidence="1" type="ORF">ACD_78C00157G0001</name>
</gene>
<protein>
    <submittedName>
        <fullName evidence="1">Uncharacterized protein</fullName>
    </submittedName>
</protein>
<comment type="caution">
    <text evidence="1">The sequence shown here is derived from an EMBL/GenBank/DDBJ whole genome shotgun (WGS) entry which is preliminary data.</text>
</comment>
<evidence type="ECO:0000313" key="1">
    <source>
        <dbReference type="EMBL" id="EKD30094.1"/>
    </source>
</evidence>
<reference evidence="1" key="1">
    <citation type="journal article" date="2012" name="Science">
        <title>Fermentation, hydrogen, and sulfur metabolism in multiple uncultivated bacterial phyla.</title>
        <authorList>
            <person name="Wrighton K.C."/>
            <person name="Thomas B.C."/>
            <person name="Sharon I."/>
            <person name="Miller C.S."/>
            <person name="Castelle C.J."/>
            <person name="VerBerkmoes N.C."/>
            <person name="Wilkins M.J."/>
            <person name="Hettich R.L."/>
            <person name="Lipton M.S."/>
            <person name="Williams K.H."/>
            <person name="Long P.E."/>
            <person name="Banfield J.F."/>
        </authorList>
    </citation>
    <scope>NUCLEOTIDE SEQUENCE [LARGE SCALE GENOMIC DNA]</scope>
</reference>
<accession>K1YXI9</accession>
<name>K1YXI9_9BACT</name>
<dbReference type="InterPro" id="IPR013783">
    <property type="entry name" value="Ig-like_fold"/>
</dbReference>
<dbReference type="EMBL" id="AMFJ01034157">
    <property type="protein sequence ID" value="EKD30094.1"/>
    <property type="molecule type" value="Genomic_DNA"/>
</dbReference>